<reference evidence="2" key="1">
    <citation type="submission" date="2022-11" db="UniProtKB">
        <authorList>
            <consortium name="WormBaseParasite"/>
        </authorList>
    </citation>
    <scope>IDENTIFICATION</scope>
</reference>
<keyword evidence="1" id="KW-1185">Reference proteome</keyword>
<organism evidence="1 2">
    <name type="scientific">Romanomermis culicivorax</name>
    <name type="common">Nematode worm</name>
    <dbReference type="NCBI Taxonomy" id="13658"/>
    <lineage>
        <taxon>Eukaryota</taxon>
        <taxon>Metazoa</taxon>
        <taxon>Ecdysozoa</taxon>
        <taxon>Nematoda</taxon>
        <taxon>Enoplea</taxon>
        <taxon>Dorylaimia</taxon>
        <taxon>Mermithida</taxon>
        <taxon>Mermithoidea</taxon>
        <taxon>Mermithidae</taxon>
        <taxon>Romanomermis</taxon>
    </lineage>
</organism>
<evidence type="ECO:0000313" key="2">
    <source>
        <dbReference type="WBParaSite" id="nRc.2.0.1.t09006-RA"/>
    </source>
</evidence>
<dbReference type="AlphaFoldDB" id="A0A915I5G9"/>
<name>A0A915I5G9_ROMCU</name>
<sequence length="90" mass="10070">MCSGPMPAGALDEEYNNFSMNVHSICDTNNKDNHKDDQNFYHDLVGYSKAWAKLTTPKLTSAEKSGAEDAYGHIDIFPVRIRLVKALSHK</sequence>
<accession>A0A915I5G9</accession>
<dbReference type="Proteomes" id="UP000887565">
    <property type="component" value="Unplaced"/>
</dbReference>
<proteinExistence type="predicted"/>
<protein>
    <submittedName>
        <fullName evidence="2">Uncharacterized protein</fullName>
    </submittedName>
</protein>
<evidence type="ECO:0000313" key="1">
    <source>
        <dbReference type="Proteomes" id="UP000887565"/>
    </source>
</evidence>
<dbReference type="WBParaSite" id="nRc.2.0.1.t09006-RA">
    <property type="protein sequence ID" value="nRc.2.0.1.t09006-RA"/>
    <property type="gene ID" value="nRc.2.0.1.g09006"/>
</dbReference>